<dbReference type="Proteomes" id="UP000541444">
    <property type="component" value="Unassembled WGS sequence"/>
</dbReference>
<reference evidence="1 2" key="1">
    <citation type="journal article" date="2020" name="IScience">
        <title>Genome Sequencing of the Endangered Kingdonia uniflora (Circaeasteraceae, Ranunculales) Reveals Potential Mechanisms of Evolutionary Specialization.</title>
        <authorList>
            <person name="Sun Y."/>
            <person name="Deng T."/>
            <person name="Zhang A."/>
            <person name="Moore M.J."/>
            <person name="Landis J.B."/>
            <person name="Lin N."/>
            <person name="Zhang H."/>
            <person name="Zhang X."/>
            <person name="Huang J."/>
            <person name="Zhang X."/>
            <person name="Sun H."/>
            <person name="Wang H."/>
        </authorList>
    </citation>
    <scope>NUCLEOTIDE SEQUENCE [LARGE SCALE GENOMIC DNA]</scope>
    <source>
        <strain evidence="1">TB1705</strain>
        <tissue evidence="1">Leaf</tissue>
    </source>
</reference>
<evidence type="ECO:0000313" key="2">
    <source>
        <dbReference type="Proteomes" id="UP000541444"/>
    </source>
</evidence>
<keyword evidence="2" id="KW-1185">Reference proteome</keyword>
<evidence type="ECO:0000313" key="1">
    <source>
        <dbReference type="EMBL" id="KAF6146589.1"/>
    </source>
</evidence>
<gene>
    <name evidence="1" type="ORF">GIB67_008875</name>
</gene>
<protein>
    <submittedName>
        <fullName evidence="1">Uncharacterized protein</fullName>
    </submittedName>
</protein>
<comment type="caution">
    <text evidence="1">The sequence shown here is derived from an EMBL/GenBank/DDBJ whole genome shotgun (WGS) entry which is preliminary data.</text>
</comment>
<name>A0A7J7LVI2_9MAGN</name>
<sequence>MLKLLLTQKQQKVTHKKSSVAEGDRILVGKKHLGLSHSYVEESNPSVSSGQLGFGQILEGEIQSIPWMVKEKLRLVIVLNDPLSRQSPVCFVVRGMLTLEDAFLRGDNFKARCKELESGEQESIKASVDVAIVTAIANLKT</sequence>
<proteinExistence type="predicted"/>
<dbReference type="AlphaFoldDB" id="A0A7J7LVI2"/>
<accession>A0A7J7LVI2</accession>
<dbReference type="EMBL" id="JACGCM010001965">
    <property type="protein sequence ID" value="KAF6146589.1"/>
    <property type="molecule type" value="Genomic_DNA"/>
</dbReference>
<organism evidence="1 2">
    <name type="scientific">Kingdonia uniflora</name>
    <dbReference type="NCBI Taxonomy" id="39325"/>
    <lineage>
        <taxon>Eukaryota</taxon>
        <taxon>Viridiplantae</taxon>
        <taxon>Streptophyta</taxon>
        <taxon>Embryophyta</taxon>
        <taxon>Tracheophyta</taxon>
        <taxon>Spermatophyta</taxon>
        <taxon>Magnoliopsida</taxon>
        <taxon>Ranunculales</taxon>
        <taxon>Circaeasteraceae</taxon>
        <taxon>Kingdonia</taxon>
    </lineage>
</organism>